<gene>
    <name evidence="2" type="ORF">CMUS01_02292</name>
</gene>
<dbReference type="Proteomes" id="UP000639643">
    <property type="component" value="Unassembled WGS sequence"/>
</dbReference>
<protein>
    <submittedName>
        <fullName evidence="2">Uncharacterized protein</fullName>
    </submittedName>
</protein>
<sequence length="345" mass="37990">MDTSQSQGLDIGQNFFEDPEVDFDFDALLNCDSGLDSGLDSDSPCDDHDSLNSDSNSNHKSIPPELAQRLEACIASAIRPNSESILRVSVSPQHLDLFRTLLVNSPPSRFSYNHIAGIAELEIEALASGAYASSLPGVGDATATIASESTPTIANVSIRNAIRRLHNVVEWGDPPIRGQGSSQRQPDTSFCERTTKPMKEWLPSIIGEIAFSQTTSSVERKAMEYIDHVRQDGVRTRLVVIIDIQYPDELAASVSVLAPPSTNSPHPNWLVHRRQFHSRDDTPQPDGQFEIFVSDFLATIDHLPSELRRDHSGMATSDLGRVTISFEHLRDVLGQAKNVLRPVEQ</sequence>
<accession>A0A8H6NVL6</accession>
<comment type="caution">
    <text evidence="2">The sequence shown here is derived from an EMBL/GenBank/DDBJ whole genome shotgun (WGS) entry which is preliminary data.</text>
</comment>
<organism evidence="2 3">
    <name type="scientific">Colletotrichum musicola</name>
    <dbReference type="NCBI Taxonomy" id="2175873"/>
    <lineage>
        <taxon>Eukaryota</taxon>
        <taxon>Fungi</taxon>
        <taxon>Dikarya</taxon>
        <taxon>Ascomycota</taxon>
        <taxon>Pezizomycotina</taxon>
        <taxon>Sordariomycetes</taxon>
        <taxon>Hypocreomycetidae</taxon>
        <taxon>Glomerellales</taxon>
        <taxon>Glomerellaceae</taxon>
        <taxon>Colletotrichum</taxon>
        <taxon>Colletotrichum orchidearum species complex</taxon>
    </lineage>
</organism>
<evidence type="ECO:0000313" key="2">
    <source>
        <dbReference type="EMBL" id="KAF6843249.1"/>
    </source>
</evidence>
<name>A0A8H6NVL6_9PEZI</name>
<reference evidence="2" key="1">
    <citation type="journal article" date="2020" name="Phytopathology">
        <title>Genome Sequence Resources of Colletotrichum truncatum, C. plurivorum, C. musicola, and C. sojae: Four Species Pathogenic to Soybean (Glycine max).</title>
        <authorList>
            <person name="Rogerio F."/>
            <person name="Boufleur T.R."/>
            <person name="Ciampi-Guillardi M."/>
            <person name="Sukno S.A."/>
            <person name="Thon M.R."/>
            <person name="Massola Junior N.S."/>
            <person name="Baroncelli R."/>
        </authorList>
    </citation>
    <scope>NUCLEOTIDE SEQUENCE</scope>
    <source>
        <strain evidence="2">LFN0074</strain>
    </source>
</reference>
<dbReference type="AlphaFoldDB" id="A0A8H6NVL6"/>
<keyword evidence="3" id="KW-1185">Reference proteome</keyword>
<evidence type="ECO:0000256" key="1">
    <source>
        <dbReference type="SAM" id="MobiDB-lite"/>
    </source>
</evidence>
<dbReference type="OrthoDB" id="4842209at2759"/>
<dbReference type="EMBL" id="WIGM01000046">
    <property type="protein sequence ID" value="KAF6843249.1"/>
    <property type="molecule type" value="Genomic_DNA"/>
</dbReference>
<proteinExistence type="predicted"/>
<feature type="region of interest" description="Disordered" evidence="1">
    <location>
        <begin position="39"/>
        <end position="62"/>
    </location>
</feature>
<evidence type="ECO:0000313" key="3">
    <source>
        <dbReference type="Proteomes" id="UP000639643"/>
    </source>
</evidence>